<sequence>MVFGRTSNNIMQNREVIPDRPQSSKQEHQGEESKVEMEESMGKILFPPENRRVLRWPDLNLDRAIWSCLAPPKLRAPPGPEPRYQGWEGGSFQDELTRALLLECISWKVKGSAEFRTIYIIDLSEN</sequence>
<evidence type="ECO:0000313" key="3">
    <source>
        <dbReference type="Proteomes" id="UP000807504"/>
    </source>
</evidence>
<organism evidence="2 3">
    <name type="scientific">Argiope bruennichi</name>
    <name type="common">Wasp spider</name>
    <name type="synonym">Aranea bruennichi</name>
    <dbReference type="NCBI Taxonomy" id="94029"/>
    <lineage>
        <taxon>Eukaryota</taxon>
        <taxon>Metazoa</taxon>
        <taxon>Ecdysozoa</taxon>
        <taxon>Arthropoda</taxon>
        <taxon>Chelicerata</taxon>
        <taxon>Arachnida</taxon>
        <taxon>Araneae</taxon>
        <taxon>Araneomorphae</taxon>
        <taxon>Entelegynae</taxon>
        <taxon>Araneoidea</taxon>
        <taxon>Araneidae</taxon>
        <taxon>Argiope</taxon>
    </lineage>
</organism>
<protein>
    <submittedName>
        <fullName evidence="2">Uncharacterized protein</fullName>
    </submittedName>
</protein>
<feature type="region of interest" description="Disordered" evidence="1">
    <location>
        <begin position="1"/>
        <end position="40"/>
    </location>
</feature>
<proteinExistence type="predicted"/>
<dbReference type="AlphaFoldDB" id="A0A8T0EET7"/>
<comment type="caution">
    <text evidence="2">The sequence shown here is derived from an EMBL/GenBank/DDBJ whole genome shotgun (WGS) entry which is preliminary data.</text>
</comment>
<accession>A0A8T0EET7</accession>
<keyword evidence="3" id="KW-1185">Reference proteome</keyword>
<evidence type="ECO:0000313" key="2">
    <source>
        <dbReference type="EMBL" id="KAF8771227.1"/>
    </source>
</evidence>
<dbReference type="EMBL" id="JABXBU010002228">
    <property type="protein sequence ID" value="KAF8771227.1"/>
    <property type="molecule type" value="Genomic_DNA"/>
</dbReference>
<name>A0A8T0EET7_ARGBR</name>
<dbReference type="Proteomes" id="UP000807504">
    <property type="component" value="Unassembled WGS sequence"/>
</dbReference>
<feature type="compositionally biased region" description="Polar residues" evidence="1">
    <location>
        <begin position="1"/>
        <end position="12"/>
    </location>
</feature>
<gene>
    <name evidence="2" type="ORF">HNY73_018674</name>
</gene>
<feature type="compositionally biased region" description="Basic and acidic residues" evidence="1">
    <location>
        <begin position="25"/>
        <end position="40"/>
    </location>
</feature>
<evidence type="ECO:0000256" key="1">
    <source>
        <dbReference type="SAM" id="MobiDB-lite"/>
    </source>
</evidence>
<reference evidence="2" key="2">
    <citation type="submission" date="2020-06" db="EMBL/GenBank/DDBJ databases">
        <authorList>
            <person name="Sheffer M."/>
        </authorList>
    </citation>
    <scope>NUCLEOTIDE SEQUENCE</scope>
</reference>
<reference evidence="2" key="1">
    <citation type="journal article" date="2020" name="bioRxiv">
        <title>Chromosome-level reference genome of the European wasp spider Argiope bruennichi: a resource for studies on range expansion and evolutionary adaptation.</title>
        <authorList>
            <person name="Sheffer M.M."/>
            <person name="Hoppe A."/>
            <person name="Krehenwinkel H."/>
            <person name="Uhl G."/>
            <person name="Kuss A.W."/>
            <person name="Jensen L."/>
            <person name="Jensen C."/>
            <person name="Gillespie R.G."/>
            <person name="Hoff K.J."/>
            <person name="Prost S."/>
        </authorList>
    </citation>
    <scope>NUCLEOTIDE SEQUENCE</scope>
</reference>